<evidence type="ECO:0000256" key="4">
    <source>
        <dbReference type="ARBA" id="ARBA00022475"/>
    </source>
</evidence>
<dbReference type="PANTHER" id="PTHR43528:SF1">
    <property type="entry name" value="ALPHA-KETOGLUTARATE PERMEASE"/>
    <property type="match status" value="1"/>
</dbReference>
<dbReference type="InterPro" id="IPR020846">
    <property type="entry name" value="MFS_dom"/>
</dbReference>
<comment type="caution">
    <text evidence="11">The sequence shown here is derived from an EMBL/GenBank/DDBJ whole genome shotgun (WGS) entry which is preliminary data.</text>
</comment>
<dbReference type="InterPro" id="IPR051084">
    <property type="entry name" value="H+-coupled_symporters"/>
</dbReference>
<evidence type="ECO:0000256" key="2">
    <source>
        <dbReference type="ARBA" id="ARBA00008240"/>
    </source>
</evidence>
<dbReference type="RefSeq" id="WP_256653558.1">
    <property type="nucleotide sequence ID" value="NZ_JANIAA010000027.1"/>
</dbReference>
<keyword evidence="7 9" id="KW-1133">Transmembrane helix</keyword>
<protein>
    <submittedName>
        <fullName evidence="11">MFS transporter</fullName>
    </submittedName>
</protein>
<dbReference type="PANTHER" id="PTHR43528">
    <property type="entry name" value="ALPHA-KETOGLUTARATE PERMEASE"/>
    <property type="match status" value="1"/>
</dbReference>
<evidence type="ECO:0000256" key="1">
    <source>
        <dbReference type="ARBA" id="ARBA00004651"/>
    </source>
</evidence>
<dbReference type="InterPro" id="IPR005829">
    <property type="entry name" value="Sugar_transporter_CS"/>
</dbReference>
<organism evidence="11 12">
    <name type="scientific">Streptomyces rugosispiralis</name>
    <dbReference type="NCBI Taxonomy" id="2967341"/>
    <lineage>
        <taxon>Bacteria</taxon>
        <taxon>Bacillati</taxon>
        <taxon>Actinomycetota</taxon>
        <taxon>Actinomycetes</taxon>
        <taxon>Kitasatosporales</taxon>
        <taxon>Streptomycetaceae</taxon>
        <taxon>Streptomyces</taxon>
    </lineage>
</organism>
<comment type="subcellular location">
    <subcellularLocation>
        <location evidence="1">Cell membrane</location>
        <topology evidence="1">Multi-pass membrane protein</topology>
    </subcellularLocation>
</comment>
<sequence>MVTFLLSYLTVTVKFSKTQSLVVLLVILVAAVIGGVLAGYLIDVVGRKRIAVVSALGVGVWAVPTFAFLEHSTVLGACLVGAVLAFFAGGIRTTTLLAVVELFPPGVRSSASTLAYQIGLAVFGGTTP</sequence>
<evidence type="ECO:0000256" key="8">
    <source>
        <dbReference type="ARBA" id="ARBA00023136"/>
    </source>
</evidence>
<evidence type="ECO:0000256" key="9">
    <source>
        <dbReference type="SAM" id="Phobius"/>
    </source>
</evidence>
<evidence type="ECO:0000313" key="11">
    <source>
        <dbReference type="EMBL" id="MCQ8192700.1"/>
    </source>
</evidence>
<keyword evidence="5 9" id="KW-0812">Transmembrane</keyword>
<name>A0ABT1V5M7_9ACTN</name>
<evidence type="ECO:0000256" key="3">
    <source>
        <dbReference type="ARBA" id="ARBA00022448"/>
    </source>
</evidence>
<dbReference type="Pfam" id="PF07690">
    <property type="entry name" value="MFS_1"/>
    <property type="match status" value="1"/>
</dbReference>
<dbReference type="Gene3D" id="1.20.1250.20">
    <property type="entry name" value="MFS general substrate transporter like domains"/>
    <property type="match status" value="1"/>
</dbReference>
<dbReference type="SUPFAM" id="SSF103473">
    <property type="entry name" value="MFS general substrate transporter"/>
    <property type="match status" value="1"/>
</dbReference>
<comment type="similarity">
    <text evidence="2">Belongs to the major facilitator superfamily. Metabolite:H+ Symporter (MHS) family (TC 2.A.1.6) family.</text>
</comment>
<evidence type="ECO:0000313" key="12">
    <source>
        <dbReference type="Proteomes" id="UP001204746"/>
    </source>
</evidence>
<accession>A0ABT1V5M7</accession>
<gene>
    <name evidence="11" type="ORF">NP777_31475</name>
</gene>
<keyword evidence="4" id="KW-1003">Cell membrane</keyword>
<keyword evidence="12" id="KW-1185">Reference proteome</keyword>
<dbReference type="EMBL" id="JANIAA010000027">
    <property type="protein sequence ID" value="MCQ8192700.1"/>
    <property type="molecule type" value="Genomic_DNA"/>
</dbReference>
<evidence type="ECO:0000256" key="7">
    <source>
        <dbReference type="ARBA" id="ARBA00022989"/>
    </source>
</evidence>
<evidence type="ECO:0000256" key="5">
    <source>
        <dbReference type="ARBA" id="ARBA00022692"/>
    </source>
</evidence>
<proteinExistence type="inferred from homology"/>
<dbReference type="PROSITE" id="PS50850">
    <property type="entry name" value="MFS"/>
    <property type="match status" value="1"/>
</dbReference>
<dbReference type="PROSITE" id="PS00216">
    <property type="entry name" value="SUGAR_TRANSPORT_1"/>
    <property type="match status" value="1"/>
</dbReference>
<keyword evidence="6" id="KW-0769">Symport</keyword>
<dbReference type="Proteomes" id="UP001204746">
    <property type="component" value="Unassembled WGS sequence"/>
</dbReference>
<feature type="transmembrane region" description="Helical" evidence="9">
    <location>
        <begin position="74"/>
        <end position="100"/>
    </location>
</feature>
<evidence type="ECO:0000256" key="6">
    <source>
        <dbReference type="ARBA" id="ARBA00022847"/>
    </source>
</evidence>
<dbReference type="InterPro" id="IPR011701">
    <property type="entry name" value="MFS"/>
</dbReference>
<reference evidence="11 12" key="1">
    <citation type="submission" date="2022-07" db="EMBL/GenBank/DDBJ databases">
        <authorList>
            <person name="Phongsopitanun W."/>
            <person name="Tanasupawat S."/>
        </authorList>
    </citation>
    <scope>NUCLEOTIDE SEQUENCE [LARGE SCALE GENOMIC DNA]</scope>
    <source>
        <strain evidence="11 12">RCU-064</strain>
    </source>
</reference>
<feature type="transmembrane region" description="Helical" evidence="9">
    <location>
        <begin position="49"/>
        <end position="68"/>
    </location>
</feature>
<keyword evidence="8 9" id="KW-0472">Membrane</keyword>
<evidence type="ECO:0000259" key="10">
    <source>
        <dbReference type="PROSITE" id="PS50850"/>
    </source>
</evidence>
<feature type="transmembrane region" description="Helical" evidence="9">
    <location>
        <begin position="20"/>
        <end position="42"/>
    </location>
</feature>
<dbReference type="InterPro" id="IPR036259">
    <property type="entry name" value="MFS_trans_sf"/>
</dbReference>
<keyword evidence="3" id="KW-0813">Transport</keyword>
<feature type="domain" description="Major facilitator superfamily (MFS) profile" evidence="10">
    <location>
        <begin position="1"/>
        <end position="128"/>
    </location>
</feature>